<dbReference type="RefSeq" id="WP_336474564.1">
    <property type="nucleotide sequence ID" value="NZ_JBAWSX010000027.1"/>
</dbReference>
<sequence length="117" mass="13665">MARNIALIIECFAFFGLVYCLLIYNTNIVFLSIIIAFVACEVMMETFKIRLKRHISHIYTALFIISSLLTSIIFNGLHVSAMFPVFFMTILLIVSQYIYVPKHRKQQQHEETWKVGK</sequence>
<evidence type="ECO:0000256" key="1">
    <source>
        <dbReference type="SAM" id="Phobius"/>
    </source>
</evidence>
<feature type="transmembrane region" description="Helical" evidence="1">
    <location>
        <begin position="59"/>
        <end position="77"/>
    </location>
</feature>
<evidence type="ECO:0000313" key="3">
    <source>
        <dbReference type="Proteomes" id="UP001372526"/>
    </source>
</evidence>
<keyword evidence="1" id="KW-0472">Membrane</keyword>
<dbReference type="Proteomes" id="UP001372526">
    <property type="component" value="Unassembled WGS sequence"/>
</dbReference>
<keyword evidence="3" id="KW-1185">Reference proteome</keyword>
<feature type="transmembrane region" description="Helical" evidence="1">
    <location>
        <begin position="83"/>
        <end position="100"/>
    </location>
</feature>
<organism evidence="2 3">
    <name type="scientific">Bacillus bruguierae</name>
    <dbReference type="NCBI Taxonomy" id="3127667"/>
    <lineage>
        <taxon>Bacteria</taxon>
        <taxon>Bacillati</taxon>
        <taxon>Bacillota</taxon>
        <taxon>Bacilli</taxon>
        <taxon>Bacillales</taxon>
        <taxon>Bacillaceae</taxon>
        <taxon>Bacillus</taxon>
    </lineage>
</organism>
<dbReference type="EMBL" id="JBAWSX010000027">
    <property type="protein sequence ID" value="MEI4804390.1"/>
    <property type="molecule type" value="Genomic_DNA"/>
</dbReference>
<name>A0ABU8FNX1_9BACI</name>
<evidence type="ECO:0000313" key="2">
    <source>
        <dbReference type="EMBL" id="MEI4804390.1"/>
    </source>
</evidence>
<evidence type="ECO:0008006" key="4">
    <source>
        <dbReference type="Google" id="ProtNLM"/>
    </source>
</evidence>
<proteinExistence type="predicted"/>
<gene>
    <name evidence="2" type="ORF">WAZ07_25045</name>
</gene>
<reference evidence="2 3" key="1">
    <citation type="submission" date="2024-01" db="EMBL/GenBank/DDBJ databases">
        <title>Seven novel Bacillus-like species.</title>
        <authorList>
            <person name="Liu G."/>
        </authorList>
    </citation>
    <scope>NUCLEOTIDE SEQUENCE [LARGE SCALE GENOMIC DNA]</scope>
    <source>
        <strain evidence="2 3">FJAT-51639</strain>
    </source>
</reference>
<keyword evidence="1" id="KW-0812">Transmembrane</keyword>
<protein>
    <recommendedName>
        <fullName evidence="4">Group-specific protein</fullName>
    </recommendedName>
</protein>
<comment type="caution">
    <text evidence="2">The sequence shown here is derived from an EMBL/GenBank/DDBJ whole genome shotgun (WGS) entry which is preliminary data.</text>
</comment>
<accession>A0ABU8FNX1</accession>
<keyword evidence="1" id="KW-1133">Transmembrane helix</keyword>